<gene>
    <name evidence="2" type="ORF">DXA53_13155</name>
    <name evidence="1" type="ORF">L0P03_11340</name>
</gene>
<evidence type="ECO:0000313" key="1">
    <source>
        <dbReference type="EMBL" id="MCG4960435.1"/>
    </source>
</evidence>
<evidence type="ECO:0000313" key="2">
    <source>
        <dbReference type="EMBL" id="RGY05160.1"/>
    </source>
</evidence>
<proteinExistence type="predicted"/>
<reference evidence="1" key="2">
    <citation type="submission" date="2022-01" db="EMBL/GenBank/DDBJ databases">
        <title>Collection of gut derived symbiotic bacterial strains cultured from healthy donors.</title>
        <authorList>
            <person name="Lin H."/>
            <person name="Kohout C."/>
            <person name="Waligurski E."/>
            <person name="Pamer E.G."/>
        </authorList>
    </citation>
    <scope>NUCLEOTIDE SEQUENCE</scope>
    <source>
        <strain evidence="1">DFI.1.149</strain>
    </source>
</reference>
<dbReference type="EMBL" id="QSCO01000019">
    <property type="protein sequence ID" value="RGY05160.1"/>
    <property type="molecule type" value="Genomic_DNA"/>
</dbReference>
<protein>
    <submittedName>
        <fullName evidence="2">Uncharacterized protein</fullName>
    </submittedName>
</protein>
<name>A0A413I9U5_9BACT</name>
<sequence length="133" mass="15385">MFRNTWNIVIEWFKDRSERSRLVRNFNQASRDAFVSGVAPTLLKSSLSRGESAYKHQFSAWINTGFRIQALSGRSLSKEEMIFIGNVILADTELVRRLVVLGWDTLEVHDDVGRYGCRWKLIDYAKIGLMLDK</sequence>
<accession>A0A413I9U5</accession>
<comment type="caution">
    <text evidence="2">The sequence shown here is derived from an EMBL/GenBank/DDBJ whole genome shotgun (WGS) entry which is preliminary data.</text>
</comment>
<dbReference type="AlphaFoldDB" id="A0A413I9U5"/>
<dbReference type="Proteomes" id="UP001199750">
    <property type="component" value="Unassembled WGS sequence"/>
</dbReference>
<dbReference type="RefSeq" id="WP_046405384.1">
    <property type="nucleotide sequence ID" value="NZ_JABWDG010000013.1"/>
</dbReference>
<dbReference type="Proteomes" id="UP000284434">
    <property type="component" value="Unassembled WGS sequence"/>
</dbReference>
<reference evidence="2 3" key="1">
    <citation type="submission" date="2018-08" db="EMBL/GenBank/DDBJ databases">
        <title>A genome reference for cultivated species of the human gut microbiota.</title>
        <authorList>
            <person name="Zou Y."/>
            <person name="Xue W."/>
            <person name="Luo G."/>
        </authorList>
    </citation>
    <scope>NUCLEOTIDE SEQUENCE [LARGE SCALE GENOMIC DNA]</scope>
    <source>
        <strain evidence="2 3">OF03-11</strain>
    </source>
</reference>
<organism evidence="2 3">
    <name type="scientific">Odoribacter splanchnicus</name>
    <dbReference type="NCBI Taxonomy" id="28118"/>
    <lineage>
        <taxon>Bacteria</taxon>
        <taxon>Pseudomonadati</taxon>
        <taxon>Bacteroidota</taxon>
        <taxon>Bacteroidia</taxon>
        <taxon>Bacteroidales</taxon>
        <taxon>Odoribacteraceae</taxon>
        <taxon>Odoribacter</taxon>
    </lineage>
</organism>
<dbReference type="EMBL" id="JAKNDN010000020">
    <property type="protein sequence ID" value="MCG4960435.1"/>
    <property type="molecule type" value="Genomic_DNA"/>
</dbReference>
<evidence type="ECO:0000313" key="3">
    <source>
        <dbReference type="Proteomes" id="UP000284434"/>
    </source>
</evidence>